<sequence>MTGPLVPENATQKAVAELCRNERGLPALGATKGKDPIMDKSIYQARWILGPLFCLCFGIFVGIGMIGG</sequence>
<feature type="transmembrane region" description="Helical" evidence="1">
    <location>
        <begin position="47"/>
        <end position="67"/>
    </location>
</feature>
<keyword evidence="1" id="KW-1133">Transmembrane helix</keyword>
<proteinExistence type="predicted"/>
<accession>A0A916S435</accession>
<evidence type="ECO:0000313" key="3">
    <source>
        <dbReference type="Proteomes" id="UP000636264"/>
    </source>
</evidence>
<organism evidence="2 3">
    <name type="scientific">Nitratireductor aestuarii</name>
    <dbReference type="NCBI Taxonomy" id="1735103"/>
    <lineage>
        <taxon>Bacteria</taxon>
        <taxon>Pseudomonadati</taxon>
        <taxon>Pseudomonadota</taxon>
        <taxon>Alphaproteobacteria</taxon>
        <taxon>Hyphomicrobiales</taxon>
        <taxon>Phyllobacteriaceae</taxon>
        <taxon>Nitratireductor</taxon>
    </lineage>
</organism>
<keyword evidence="1" id="KW-0812">Transmembrane</keyword>
<keyword evidence="3" id="KW-1185">Reference proteome</keyword>
<dbReference type="Proteomes" id="UP000636264">
    <property type="component" value="Unassembled WGS sequence"/>
</dbReference>
<name>A0A916S435_9HYPH</name>
<evidence type="ECO:0000256" key="1">
    <source>
        <dbReference type="SAM" id="Phobius"/>
    </source>
</evidence>
<evidence type="ECO:0000313" key="2">
    <source>
        <dbReference type="EMBL" id="GGA82500.1"/>
    </source>
</evidence>
<comment type="caution">
    <text evidence="2">The sequence shown here is derived from an EMBL/GenBank/DDBJ whole genome shotgun (WGS) entry which is preliminary data.</text>
</comment>
<reference evidence="2" key="2">
    <citation type="submission" date="2020-09" db="EMBL/GenBank/DDBJ databases">
        <authorList>
            <person name="Sun Q."/>
            <person name="Zhou Y."/>
        </authorList>
    </citation>
    <scope>NUCLEOTIDE SEQUENCE</scope>
    <source>
        <strain evidence="2">CGMCC 1.15320</strain>
    </source>
</reference>
<protein>
    <submittedName>
        <fullName evidence="2">Uncharacterized protein</fullName>
    </submittedName>
</protein>
<keyword evidence="1" id="KW-0472">Membrane</keyword>
<reference evidence="2" key="1">
    <citation type="journal article" date="2014" name="Int. J. Syst. Evol. Microbiol.">
        <title>Complete genome sequence of Corynebacterium casei LMG S-19264T (=DSM 44701T), isolated from a smear-ripened cheese.</title>
        <authorList>
            <consortium name="US DOE Joint Genome Institute (JGI-PGF)"/>
            <person name="Walter F."/>
            <person name="Albersmeier A."/>
            <person name="Kalinowski J."/>
            <person name="Ruckert C."/>
        </authorList>
    </citation>
    <scope>NUCLEOTIDE SEQUENCE</scope>
    <source>
        <strain evidence="2">CGMCC 1.15320</strain>
    </source>
</reference>
<gene>
    <name evidence="2" type="ORF">GCM10011385_40880</name>
</gene>
<dbReference type="AlphaFoldDB" id="A0A916S435"/>
<dbReference type="EMBL" id="BMIF01000027">
    <property type="protein sequence ID" value="GGA82500.1"/>
    <property type="molecule type" value="Genomic_DNA"/>
</dbReference>